<organism evidence="2 3">
    <name type="scientific">Stephania japonica</name>
    <dbReference type="NCBI Taxonomy" id="461633"/>
    <lineage>
        <taxon>Eukaryota</taxon>
        <taxon>Viridiplantae</taxon>
        <taxon>Streptophyta</taxon>
        <taxon>Embryophyta</taxon>
        <taxon>Tracheophyta</taxon>
        <taxon>Spermatophyta</taxon>
        <taxon>Magnoliopsida</taxon>
        <taxon>Ranunculales</taxon>
        <taxon>Menispermaceae</taxon>
        <taxon>Menispermoideae</taxon>
        <taxon>Cissampelideae</taxon>
        <taxon>Stephania</taxon>
    </lineage>
</organism>
<reference evidence="2 3" key="1">
    <citation type="submission" date="2024-01" db="EMBL/GenBank/DDBJ databases">
        <title>Genome assemblies of Stephania.</title>
        <authorList>
            <person name="Yang L."/>
        </authorList>
    </citation>
    <scope>NUCLEOTIDE SEQUENCE [LARGE SCALE GENOMIC DNA]</scope>
    <source>
        <strain evidence="2">QJT</strain>
        <tissue evidence="2">Leaf</tissue>
    </source>
</reference>
<gene>
    <name evidence="2" type="ORF">Sjap_020257</name>
</gene>
<dbReference type="EMBL" id="JBBNAE010000008">
    <property type="protein sequence ID" value="KAK9103003.1"/>
    <property type="molecule type" value="Genomic_DNA"/>
</dbReference>
<accession>A0AAP0HVF5</accession>
<evidence type="ECO:0000256" key="1">
    <source>
        <dbReference type="SAM" id="Coils"/>
    </source>
</evidence>
<keyword evidence="1" id="KW-0175">Coiled coil</keyword>
<protein>
    <submittedName>
        <fullName evidence="2">Uncharacterized protein</fullName>
    </submittedName>
</protein>
<dbReference type="AlphaFoldDB" id="A0AAP0HVF5"/>
<comment type="caution">
    <text evidence="2">The sequence shown here is derived from an EMBL/GenBank/DDBJ whole genome shotgun (WGS) entry which is preliminary data.</text>
</comment>
<keyword evidence="3" id="KW-1185">Reference proteome</keyword>
<name>A0AAP0HVF5_9MAGN</name>
<evidence type="ECO:0000313" key="2">
    <source>
        <dbReference type="EMBL" id="KAK9103003.1"/>
    </source>
</evidence>
<sequence>MSDELSINDEYWSELEETLEISLHELDIIIAQNEKDETEKEIEVISERLEEPQKESKEDQHLVMVKPPSLPCLPVKGLDELLNLKEGMRAELPKDIDASFIVDISKGGGIT</sequence>
<evidence type="ECO:0000313" key="3">
    <source>
        <dbReference type="Proteomes" id="UP001417504"/>
    </source>
</evidence>
<dbReference type="Proteomes" id="UP001417504">
    <property type="component" value="Unassembled WGS sequence"/>
</dbReference>
<proteinExistence type="predicted"/>
<feature type="coiled-coil region" evidence="1">
    <location>
        <begin position="21"/>
        <end position="55"/>
    </location>
</feature>